<sequence>MPARPIIAMLLLAAALLLPPAQATAEEPRLIAGTTIIADIVHDIRPDAQIRTLIPGGSCPGHYDLRPGDMRLLHDAQATILHDWQTGQGGIRALIEATQGGSMRVIPIATPGNPMTPQTQELCTLAVAEALASLAPERREDLLLAAARRNDSTRDTAAQLLAHFAKAGASETPVVCSDMQAPFVRWAGFSIAATYGRPADMTPDQLARVIDAGRAASARLVIDNLQSGGGGEAIAEELGARHVVLSNFPDAFPDTPTWAATITANAERLLTALSAQRSTK</sequence>
<proteinExistence type="predicted"/>
<accession>A0A846QHU4</accession>
<dbReference type="GO" id="GO:0046872">
    <property type="term" value="F:metal ion binding"/>
    <property type="evidence" value="ECO:0007669"/>
    <property type="project" value="InterPro"/>
</dbReference>
<protein>
    <submittedName>
        <fullName evidence="2">Zinc transport system substrate-binding protein</fullName>
    </submittedName>
</protein>
<keyword evidence="3" id="KW-1185">Reference proteome</keyword>
<dbReference type="InterPro" id="IPR006127">
    <property type="entry name" value="ZnuA-like"/>
</dbReference>
<dbReference type="AlphaFoldDB" id="A0A846QHU4"/>
<comment type="caution">
    <text evidence="2">The sequence shown here is derived from an EMBL/GenBank/DDBJ whole genome shotgun (WGS) entry which is preliminary data.</text>
</comment>
<feature type="chain" id="PRO_5032303465" evidence="1">
    <location>
        <begin position="26"/>
        <end position="280"/>
    </location>
</feature>
<reference evidence="2 3" key="1">
    <citation type="submission" date="2020-03" db="EMBL/GenBank/DDBJ databases">
        <title>Genomic Encyclopedia of Type Strains, Phase IV (KMG-IV): sequencing the most valuable type-strain genomes for metagenomic binning, comparative biology and taxonomic classification.</title>
        <authorList>
            <person name="Goeker M."/>
        </authorList>
    </citation>
    <scope>NUCLEOTIDE SEQUENCE [LARGE SCALE GENOMIC DNA]</scope>
    <source>
        <strain evidence="2 3">DSM 24233</strain>
    </source>
</reference>
<dbReference type="GO" id="GO:0030001">
    <property type="term" value="P:metal ion transport"/>
    <property type="evidence" value="ECO:0007669"/>
    <property type="project" value="InterPro"/>
</dbReference>
<evidence type="ECO:0000256" key="1">
    <source>
        <dbReference type="SAM" id="SignalP"/>
    </source>
</evidence>
<keyword evidence="1" id="KW-0732">Signal</keyword>
<evidence type="ECO:0000313" key="3">
    <source>
        <dbReference type="Proteomes" id="UP000580856"/>
    </source>
</evidence>
<dbReference type="Proteomes" id="UP000580856">
    <property type="component" value="Unassembled WGS sequence"/>
</dbReference>
<name>A0A846QHU4_9BACT</name>
<dbReference type="EMBL" id="JAATJA010000001">
    <property type="protein sequence ID" value="NJB66597.1"/>
    <property type="molecule type" value="Genomic_DNA"/>
</dbReference>
<dbReference type="RefSeq" id="WP_167939722.1">
    <property type="nucleotide sequence ID" value="NZ_JAATJA010000001.1"/>
</dbReference>
<dbReference type="SUPFAM" id="SSF53807">
    <property type="entry name" value="Helical backbone' metal receptor"/>
    <property type="match status" value="1"/>
</dbReference>
<organism evidence="2 3">
    <name type="scientific">Desulfobaculum xiamenense</name>
    <dbReference type="NCBI Taxonomy" id="995050"/>
    <lineage>
        <taxon>Bacteria</taxon>
        <taxon>Pseudomonadati</taxon>
        <taxon>Thermodesulfobacteriota</taxon>
        <taxon>Desulfovibrionia</taxon>
        <taxon>Desulfovibrionales</taxon>
        <taxon>Desulfovibrionaceae</taxon>
        <taxon>Desulfobaculum</taxon>
    </lineage>
</organism>
<dbReference type="Pfam" id="PF01297">
    <property type="entry name" value="ZnuA"/>
    <property type="match status" value="1"/>
</dbReference>
<dbReference type="Gene3D" id="3.40.50.1980">
    <property type="entry name" value="Nitrogenase molybdenum iron protein domain"/>
    <property type="match status" value="1"/>
</dbReference>
<feature type="signal peptide" evidence="1">
    <location>
        <begin position="1"/>
        <end position="25"/>
    </location>
</feature>
<gene>
    <name evidence="2" type="ORF">GGQ74_000237</name>
</gene>
<evidence type="ECO:0000313" key="2">
    <source>
        <dbReference type="EMBL" id="NJB66597.1"/>
    </source>
</evidence>